<dbReference type="AlphaFoldDB" id="A0A918RW31"/>
<comment type="similarity">
    <text evidence="1">Belongs to the SdhE FAD assembly factor family.</text>
</comment>
<dbReference type="PANTHER" id="PTHR12469:SF2">
    <property type="entry name" value="SUCCINATE DEHYDROGENASE ASSEMBLY FACTOR 2, MITOCHONDRIAL"/>
    <property type="match status" value="1"/>
</dbReference>
<organism evidence="4 5">
    <name type="scientific">Devosia pacifica</name>
    <dbReference type="NCBI Taxonomy" id="1335967"/>
    <lineage>
        <taxon>Bacteria</taxon>
        <taxon>Pseudomonadati</taxon>
        <taxon>Pseudomonadota</taxon>
        <taxon>Alphaproteobacteria</taxon>
        <taxon>Hyphomicrobiales</taxon>
        <taxon>Devosiaceae</taxon>
        <taxon>Devosia</taxon>
    </lineage>
</organism>
<evidence type="ECO:0000313" key="4">
    <source>
        <dbReference type="EMBL" id="GHA11461.1"/>
    </source>
</evidence>
<dbReference type="Pfam" id="PF03937">
    <property type="entry name" value="Sdh5"/>
    <property type="match status" value="1"/>
</dbReference>
<dbReference type="Gene3D" id="1.10.150.250">
    <property type="entry name" value="Flavinator of succinate dehydrogenase"/>
    <property type="match status" value="1"/>
</dbReference>
<accession>A0A918RW31</accession>
<evidence type="ECO:0000256" key="1">
    <source>
        <dbReference type="ARBA" id="ARBA00008571"/>
    </source>
</evidence>
<name>A0A918RW31_9HYPH</name>
<keyword evidence="3" id="KW-0143">Chaperone</keyword>
<dbReference type="RefSeq" id="WP_189422590.1">
    <property type="nucleotide sequence ID" value="NZ_BMZE01000001.1"/>
</dbReference>
<reference evidence="4" key="1">
    <citation type="journal article" date="2014" name="Int. J. Syst. Evol. Microbiol.">
        <title>Complete genome sequence of Corynebacterium casei LMG S-19264T (=DSM 44701T), isolated from a smear-ripened cheese.</title>
        <authorList>
            <consortium name="US DOE Joint Genome Institute (JGI-PGF)"/>
            <person name="Walter F."/>
            <person name="Albersmeier A."/>
            <person name="Kalinowski J."/>
            <person name="Ruckert C."/>
        </authorList>
    </citation>
    <scope>NUCLEOTIDE SEQUENCE</scope>
    <source>
        <strain evidence="4">KCTC 32437</strain>
    </source>
</reference>
<protein>
    <recommendedName>
        <fullName evidence="2">FAD assembly factor SdhE</fullName>
    </recommendedName>
</protein>
<proteinExistence type="inferred from homology"/>
<dbReference type="InterPro" id="IPR036714">
    <property type="entry name" value="SDH_sf"/>
</dbReference>
<dbReference type="EMBL" id="BMZE01000001">
    <property type="protein sequence ID" value="GHA11461.1"/>
    <property type="molecule type" value="Genomic_DNA"/>
</dbReference>
<comment type="caution">
    <text evidence="4">The sequence shown here is derived from an EMBL/GenBank/DDBJ whole genome shotgun (WGS) entry which is preliminary data.</text>
</comment>
<evidence type="ECO:0000256" key="2">
    <source>
        <dbReference type="ARBA" id="ARBA00019418"/>
    </source>
</evidence>
<dbReference type="PANTHER" id="PTHR12469">
    <property type="entry name" value="PROTEIN EMI5 HOMOLOG, MITOCHONDRIAL"/>
    <property type="match status" value="1"/>
</dbReference>
<sequence>MAVAETAGEPIAMRRKRARYRAWHRGIREMDLVLGSFADAEGPNMDAAELDAFEALLDELDADLLRWVTGADTLPERIDAPLFARIVRHQQQRLQS</sequence>
<dbReference type="SUPFAM" id="SSF109910">
    <property type="entry name" value="YgfY-like"/>
    <property type="match status" value="1"/>
</dbReference>
<dbReference type="GO" id="GO:0006099">
    <property type="term" value="P:tricarboxylic acid cycle"/>
    <property type="evidence" value="ECO:0007669"/>
    <property type="project" value="TreeGrafter"/>
</dbReference>
<evidence type="ECO:0000313" key="5">
    <source>
        <dbReference type="Proteomes" id="UP000646579"/>
    </source>
</evidence>
<keyword evidence="5" id="KW-1185">Reference proteome</keyword>
<reference evidence="4" key="2">
    <citation type="submission" date="2020-09" db="EMBL/GenBank/DDBJ databases">
        <authorList>
            <person name="Sun Q."/>
            <person name="Kim S."/>
        </authorList>
    </citation>
    <scope>NUCLEOTIDE SEQUENCE</scope>
    <source>
        <strain evidence="4">KCTC 32437</strain>
    </source>
</reference>
<evidence type="ECO:0000256" key="3">
    <source>
        <dbReference type="ARBA" id="ARBA00023186"/>
    </source>
</evidence>
<gene>
    <name evidence="4" type="ORF">GCM10007989_02210</name>
</gene>
<dbReference type="Proteomes" id="UP000646579">
    <property type="component" value="Unassembled WGS sequence"/>
</dbReference>
<dbReference type="InterPro" id="IPR005631">
    <property type="entry name" value="SDH"/>
</dbReference>